<gene>
    <name evidence="2" type="ORF">CSW64_17790</name>
</gene>
<dbReference type="InterPro" id="IPR006747">
    <property type="entry name" value="DUF599"/>
</dbReference>
<protein>
    <recommendedName>
        <fullName evidence="4">DUF599 domain-containing protein</fullName>
    </recommendedName>
</protein>
<keyword evidence="3" id="KW-1185">Reference proteome</keyword>
<keyword evidence="1" id="KW-1133">Transmembrane helix</keyword>
<name>A0A2D2B494_9CAUL</name>
<evidence type="ECO:0008006" key="4">
    <source>
        <dbReference type="Google" id="ProtNLM"/>
    </source>
</evidence>
<dbReference type="KEGG" id="cmb:CSW64_17790"/>
<evidence type="ECO:0000313" key="2">
    <source>
        <dbReference type="EMBL" id="ATQ45090.1"/>
    </source>
</evidence>
<dbReference type="AlphaFoldDB" id="A0A2D2B494"/>
<sequence length="234" mass="25526">MPPFDLVVFVFFVLCWLFYEPLFKRLARGSLLNSDMTVIRGAWMGQMSSREIRLLDANLLGHALNSASFFASSNLLLIAAAAGALFGGESTFRSVSSLEVIKTSSRWLFEGQLALVMLVLSRGLLDFIWAIRQMNYSLAIMGATPEGENVDPGTQAAYAAAATRVLNPALSSFNRGVRGYYFALAAAAWLFGPIAFTAATLGAIVLLVWRQRHSPAAKAIRDLRRQIDTGSVDP</sequence>
<evidence type="ECO:0000256" key="1">
    <source>
        <dbReference type="SAM" id="Phobius"/>
    </source>
</evidence>
<evidence type="ECO:0000313" key="3">
    <source>
        <dbReference type="Proteomes" id="UP000228945"/>
    </source>
</evidence>
<feature type="transmembrane region" description="Helical" evidence="1">
    <location>
        <begin position="6"/>
        <end position="23"/>
    </location>
</feature>
<accession>A0A2D2B494</accession>
<reference evidence="2 3" key="1">
    <citation type="submission" date="2017-10" db="EMBL/GenBank/DDBJ databases">
        <title>Genome sequence of Caulobacter mirabilis FWC38.</title>
        <authorList>
            <person name="Fiebig A."/>
            <person name="Crosson S."/>
        </authorList>
    </citation>
    <scope>NUCLEOTIDE SEQUENCE [LARGE SCALE GENOMIC DNA]</scope>
    <source>
        <strain evidence="2 3">FWC 38</strain>
    </source>
</reference>
<dbReference type="Pfam" id="PF04654">
    <property type="entry name" value="DUF599"/>
    <property type="match status" value="1"/>
</dbReference>
<proteinExistence type="predicted"/>
<keyword evidence="1" id="KW-0472">Membrane</keyword>
<dbReference type="Proteomes" id="UP000228945">
    <property type="component" value="Chromosome"/>
</dbReference>
<feature type="transmembrane region" description="Helical" evidence="1">
    <location>
        <begin position="180"/>
        <end position="209"/>
    </location>
</feature>
<feature type="transmembrane region" description="Helical" evidence="1">
    <location>
        <begin position="67"/>
        <end position="86"/>
    </location>
</feature>
<keyword evidence="1" id="KW-0812">Transmembrane</keyword>
<organism evidence="2 3">
    <name type="scientific">Caulobacter mirabilis</name>
    <dbReference type="NCBI Taxonomy" id="69666"/>
    <lineage>
        <taxon>Bacteria</taxon>
        <taxon>Pseudomonadati</taxon>
        <taxon>Pseudomonadota</taxon>
        <taxon>Alphaproteobacteria</taxon>
        <taxon>Caulobacterales</taxon>
        <taxon>Caulobacteraceae</taxon>
        <taxon>Caulobacter</taxon>
    </lineage>
</organism>
<dbReference type="OrthoDB" id="9806874at2"/>
<dbReference type="EMBL" id="CP024201">
    <property type="protein sequence ID" value="ATQ45090.1"/>
    <property type="molecule type" value="Genomic_DNA"/>
</dbReference>